<accession>A0A286TYZ3</accession>
<dbReference type="EMBL" id="BAOS01000017">
    <property type="protein sequence ID" value="GAX61078.1"/>
    <property type="molecule type" value="Genomic_DNA"/>
</dbReference>
<dbReference type="Proteomes" id="UP000218542">
    <property type="component" value="Unassembled WGS sequence"/>
</dbReference>
<dbReference type="OrthoDB" id="5327097at2"/>
<evidence type="ECO:0000313" key="2">
    <source>
        <dbReference type="Proteomes" id="UP000218542"/>
    </source>
</evidence>
<name>A0A286TYZ3_9BACT</name>
<evidence type="ECO:0000313" key="1">
    <source>
        <dbReference type="EMBL" id="GAX61078.1"/>
    </source>
</evidence>
<comment type="caution">
    <text evidence="1">The sequence shown here is derived from an EMBL/GenBank/DDBJ whole genome shotgun (WGS) entry which is preliminary data.</text>
</comment>
<gene>
    <name evidence="1" type="ORF">SCALIN_C17_0112</name>
</gene>
<proteinExistence type="predicted"/>
<reference evidence="2" key="1">
    <citation type="journal article" date="2017" name="Environ. Microbiol. Rep.">
        <title>Genetic Diversity of Marine Anaerobic Ammonium-Oxidizing Bacteria as Revealed by Genomic and Proteomic Analyses of 'Candidatus Scalindua japonica'.</title>
        <authorList>
            <person name="Oshiki M."/>
            <person name="Mizuto K."/>
            <person name="Kimura Z."/>
            <person name="Kindaichi T."/>
            <person name="Satoh H."/>
            <person name="Okabe S."/>
        </authorList>
    </citation>
    <scope>NUCLEOTIDE SEQUENCE [LARGE SCALE GENOMIC DNA]</scope>
    <source>
        <strain evidence="2">husup-a2</strain>
    </source>
</reference>
<dbReference type="RefSeq" id="WP_133111831.1">
    <property type="nucleotide sequence ID" value="NZ_BAOS01000017.1"/>
</dbReference>
<keyword evidence="1" id="KW-0378">Hydrolase</keyword>
<keyword evidence="2" id="KW-1185">Reference proteome</keyword>
<dbReference type="GO" id="GO:0016787">
    <property type="term" value="F:hydrolase activity"/>
    <property type="evidence" value="ECO:0007669"/>
    <property type="project" value="UniProtKB-KW"/>
</dbReference>
<organism evidence="1 2">
    <name type="scientific">Candidatus Scalindua japonica</name>
    <dbReference type="NCBI Taxonomy" id="1284222"/>
    <lineage>
        <taxon>Bacteria</taxon>
        <taxon>Pseudomonadati</taxon>
        <taxon>Planctomycetota</taxon>
        <taxon>Candidatus Brocadiia</taxon>
        <taxon>Candidatus Brocadiales</taxon>
        <taxon>Candidatus Scalinduaceae</taxon>
        <taxon>Candidatus Scalindua</taxon>
    </lineage>
</organism>
<sequence>MKHIKTRLFLFTTIITINILSICFTDIYGGGEDMVLNPSKEEESVRGPFTLPLDVSFFKKSQDFVETYSESGKWEEGMVASRVKGIFRSNGKSIANINHVWVETGSWVGEEQVTEINRDRVVLSGKNGLKRTLLMQEQKARFKVTKRIISRTKG</sequence>
<protein>
    <submittedName>
        <fullName evidence="1">Glycosyl hydrolase</fullName>
    </submittedName>
</protein>
<dbReference type="AlphaFoldDB" id="A0A286TYZ3"/>